<sequence length="506" mass="57694">MPAIERKNIAPESDEWDSDARNGEGEDWKSLERLPLKESINRKQGEILMASAWTANVRQRLAEIEEVALEEFKKEKQAQIDDVAGKTNDFRWALLEVEDWGLAMKESLLPDGTPLKFSNYFLANLKRAVVKSEAAMSLAKIALRAALNVGYLGTIVNFPFELIGAPFSNLSRTHSDLAKDLKALEKRLQMWREIADKSGLPEVPGKGSIYKYGADNDSMVNPADPYFEADEEVKGILKNEITQTITNARTADGKAVNSKEILERYFNYLNEYRDNYWADVPKPEQKREPAIKPDPDEIEGAAGKNETPKVPQAVMTREQRREARRKAAEKQKAIRYAEQLAHVRADRIRQKERDRREKQRQEKAELRKELVERIERERQDTEKKRKRAMEGEKGERLGFFTADPTDPPDHKRPRTDGINPLVPEPSVPSPTPPKPVTPPEKNIPEKIIQEKIIPDKVSPETTIPDKVVPEKTIPEKMIPSRLTPPPTPPKKDLFMPGWVRSLVQPV</sequence>
<feature type="compositionally biased region" description="Basic and acidic residues" evidence="2">
    <location>
        <begin position="371"/>
        <end position="396"/>
    </location>
</feature>
<dbReference type="Proteomes" id="UP001369815">
    <property type="component" value="Unassembled WGS sequence"/>
</dbReference>
<feature type="compositionally biased region" description="Basic and acidic residues" evidence="2">
    <location>
        <begin position="18"/>
        <end position="27"/>
    </location>
</feature>
<feature type="compositionally biased region" description="Basic and acidic residues" evidence="2">
    <location>
        <begin position="280"/>
        <end position="295"/>
    </location>
</feature>
<proteinExistence type="predicted"/>
<organism evidence="3 4">
    <name type="scientific">Daldinia eschscholtzii</name>
    <dbReference type="NCBI Taxonomy" id="292717"/>
    <lineage>
        <taxon>Eukaryota</taxon>
        <taxon>Fungi</taxon>
        <taxon>Dikarya</taxon>
        <taxon>Ascomycota</taxon>
        <taxon>Pezizomycotina</taxon>
        <taxon>Sordariomycetes</taxon>
        <taxon>Xylariomycetidae</taxon>
        <taxon>Xylariales</taxon>
        <taxon>Hypoxylaceae</taxon>
        <taxon>Daldinia</taxon>
    </lineage>
</organism>
<evidence type="ECO:0000313" key="4">
    <source>
        <dbReference type="Proteomes" id="UP001369815"/>
    </source>
</evidence>
<feature type="region of interest" description="Disordered" evidence="2">
    <location>
        <begin position="371"/>
        <end position="494"/>
    </location>
</feature>
<feature type="region of interest" description="Disordered" evidence="2">
    <location>
        <begin position="280"/>
        <end position="334"/>
    </location>
</feature>
<feature type="coiled-coil region" evidence="1">
    <location>
        <begin position="167"/>
        <end position="194"/>
    </location>
</feature>
<gene>
    <name evidence="3" type="ORF">Daesc_007672</name>
</gene>
<evidence type="ECO:0000313" key="3">
    <source>
        <dbReference type="EMBL" id="KAK6951141.1"/>
    </source>
</evidence>
<name>A0AAX6MG37_9PEZI</name>
<reference evidence="3 4" key="1">
    <citation type="journal article" date="2024" name="Front Chem Biol">
        <title>Unveiling the potential of Daldinia eschscholtzii MFLUCC 19-0629 through bioactivity and bioinformatics studies for enhanced sustainable agriculture production.</title>
        <authorList>
            <person name="Brooks S."/>
            <person name="Weaver J.A."/>
            <person name="Klomchit A."/>
            <person name="Alharthi S.A."/>
            <person name="Onlamun T."/>
            <person name="Nurani R."/>
            <person name="Vong T.K."/>
            <person name="Alberti F."/>
            <person name="Greco C."/>
        </authorList>
    </citation>
    <scope>NUCLEOTIDE SEQUENCE [LARGE SCALE GENOMIC DNA]</scope>
    <source>
        <strain evidence="3">MFLUCC 19-0629</strain>
    </source>
</reference>
<dbReference type="AlphaFoldDB" id="A0AAX6MG37"/>
<feature type="compositionally biased region" description="Basic and acidic residues" evidence="2">
    <location>
        <begin position="317"/>
        <end position="332"/>
    </location>
</feature>
<keyword evidence="1" id="KW-0175">Coiled coil</keyword>
<feature type="compositionally biased region" description="Basic and acidic residues" evidence="2">
    <location>
        <begin position="442"/>
        <end position="458"/>
    </location>
</feature>
<evidence type="ECO:0000256" key="2">
    <source>
        <dbReference type="SAM" id="MobiDB-lite"/>
    </source>
</evidence>
<comment type="caution">
    <text evidence="3">The sequence shown here is derived from an EMBL/GenBank/DDBJ whole genome shotgun (WGS) entry which is preliminary data.</text>
</comment>
<keyword evidence="4" id="KW-1185">Reference proteome</keyword>
<dbReference type="EMBL" id="JBANMG010000007">
    <property type="protein sequence ID" value="KAK6951141.1"/>
    <property type="molecule type" value="Genomic_DNA"/>
</dbReference>
<accession>A0AAX6MG37</accession>
<evidence type="ECO:0000256" key="1">
    <source>
        <dbReference type="SAM" id="Coils"/>
    </source>
</evidence>
<protein>
    <submittedName>
        <fullName evidence="3">Uncharacterized protein</fullName>
    </submittedName>
</protein>
<feature type="region of interest" description="Disordered" evidence="2">
    <location>
        <begin position="1"/>
        <end position="27"/>
    </location>
</feature>
<feature type="compositionally biased region" description="Pro residues" evidence="2">
    <location>
        <begin position="422"/>
        <end position="438"/>
    </location>
</feature>